<accession>A0A8J6M367</accession>
<keyword evidence="5" id="KW-1185">Reference proteome</keyword>
<dbReference type="EMBL" id="JACOPO010000004">
    <property type="protein sequence ID" value="MBC5722705.1"/>
    <property type="molecule type" value="Genomic_DNA"/>
</dbReference>
<evidence type="ECO:0000256" key="1">
    <source>
        <dbReference type="ARBA" id="ARBA00022737"/>
    </source>
</evidence>
<evidence type="ECO:0000256" key="2">
    <source>
        <dbReference type="SAM" id="SignalP"/>
    </source>
</evidence>
<gene>
    <name evidence="4" type="ORF">H8S11_07755</name>
</gene>
<feature type="signal peptide" evidence="2">
    <location>
        <begin position="1"/>
        <end position="26"/>
    </location>
</feature>
<feature type="chain" id="PRO_5035232537" evidence="2">
    <location>
        <begin position="27"/>
        <end position="779"/>
    </location>
</feature>
<dbReference type="Proteomes" id="UP000628736">
    <property type="component" value="Unassembled WGS sequence"/>
</dbReference>
<evidence type="ECO:0000313" key="4">
    <source>
        <dbReference type="EMBL" id="MBC5722705.1"/>
    </source>
</evidence>
<protein>
    <submittedName>
        <fullName evidence="4">S-layer homology domain-containing protein</fullName>
    </submittedName>
</protein>
<proteinExistence type="predicted"/>
<feature type="domain" description="SLH" evidence="3">
    <location>
        <begin position="91"/>
        <end position="163"/>
    </location>
</feature>
<name>A0A8J6M367_9FIRM</name>
<comment type="caution">
    <text evidence="4">The sequence shown here is derived from an EMBL/GenBank/DDBJ whole genome shotgun (WGS) entry which is preliminary data.</text>
</comment>
<dbReference type="RefSeq" id="WP_186852746.1">
    <property type="nucleotide sequence ID" value="NZ_JACOPO010000004.1"/>
</dbReference>
<evidence type="ECO:0000313" key="5">
    <source>
        <dbReference type="Proteomes" id="UP000628736"/>
    </source>
</evidence>
<keyword evidence="1" id="KW-0677">Repeat</keyword>
<dbReference type="InterPro" id="IPR001119">
    <property type="entry name" value="SLH_dom"/>
</dbReference>
<dbReference type="PROSITE" id="PS51272">
    <property type="entry name" value="SLH"/>
    <property type="match status" value="2"/>
</dbReference>
<reference evidence="4" key="1">
    <citation type="submission" date="2020-08" db="EMBL/GenBank/DDBJ databases">
        <title>Genome public.</title>
        <authorList>
            <person name="Liu C."/>
            <person name="Sun Q."/>
        </authorList>
    </citation>
    <scope>NUCLEOTIDE SEQUENCE</scope>
    <source>
        <strain evidence="4">NSJ-23</strain>
    </source>
</reference>
<evidence type="ECO:0000259" key="3">
    <source>
        <dbReference type="PROSITE" id="PS51272"/>
    </source>
</evidence>
<keyword evidence="2" id="KW-0732">Signal</keyword>
<dbReference type="Pfam" id="PF00395">
    <property type="entry name" value="SLH"/>
    <property type="match status" value="2"/>
</dbReference>
<organism evidence="4 5">
    <name type="scientific">Flintibacter hominis</name>
    <dbReference type="NCBI Taxonomy" id="2763048"/>
    <lineage>
        <taxon>Bacteria</taxon>
        <taxon>Bacillati</taxon>
        <taxon>Bacillota</taxon>
        <taxon>Clostridia</taxon>
        <taxon>Eubacteriales</taxon>
        <taxon>Flintibacter</taxon>
    </lineage>
</organism>
<feature type="domain" description="SLH" evidence="3">
    <location>
        <begin position="27"/>
        <end position="90"/>
    </location>
</feature>
<dbReference type="AlphaFoldDB" id="A0A8J6M367"/>
<sequence>MKFKRLISWLLASALAASLAVMPIGAAGTSSFGDISDRETAVNADILRLMGVVSGTGGNQFNPNGTLTRAEFCTMVVKFMQQGDQVPIHATRTIFSDVTSKHWAQGYVNLAASLTVKDGEREVPLISGVGDGRFQPDEKITQAQAATILIRVLGYSSEQAGAVWPQSYMNLAESIGLSDGLPSDYNAALTRGQAAQLFVNALSCKNGEGSDYYTTLGKAQEDTIILAVNVETDDGTSDGAIRTTANKESEAYLPAEGEGNPYALQGKRGALVLNDKDEIVTFVPDDSSATTIILSGDAQPSYVKASGGSQYTMSKDTLLYTADATEGKSYMEGYSVLKSGTQITMYSERGKIVAVYASGSASSIDSDAVVVMGSPSTAMFHQLTGGATNFNIQKGRQTITMSQIQPYDVVTYDSMSNTLIVSDLRLTCIYENASPNSKAPTEIEVLGHTFEVLDSAWEMTGDYKVGDQVTLLLTADGKVAGMAAPSGKTRSTAIGMVDSGKATVFLPNGGTLELSGTISNADNLADQLVTISSGAKGKISASKLSSKSTSGQFLVEEGKLGSYTVSAGVQIYEQVNGGAMVKLDPTSLNMASIPGEKIATYHLNTSNYVDYIVLDRVTGNAYEYGILISTTTSTPVLDGDGEDTGEEKESKKWNLVNGSGTIDLKNTGFAGKNGTMAGVAVGSNGRIVSIIELEEIKSVSPSDFFESQGVQYVNAGGRTYRVADDVECCRDTGSIRDAKDSWFSQDSGEERLAAIKAFSSDLTIYVDPIGDQVRVISAK</sequence>